<feature type="transmembrane region" description="Helical" evidence="6">
    <location>
        <begin position="315"/>
        <end position="332"/>
    </location>
</feature>
<dbReference type="CDD" id="cd07989">
    <property type="entry name" value="LPLAT_AGPAT-like"/>
    <property type="match status" value="1"/>
</dbReference>
<dbReference type="InterPro" id="IPR004869">
    <property type="entry name" value="MMPL_dom"/>
</dbReference>
<keyword evidence="5 6" id="KW-0472">Membrane</keyword>
<feature type="domain" description="Phospholipid/glycerol acyltransferase" evidence="7">
    <location>
        <begin position="886"/>
        <end position="995"/>
    </location>
</feature>
<dbReference type="Pfam" id="PF03176">
    <property type="entry name" value="MMPL"/>
    <property type="match status" value="1"/>
</dbReference>
<organism evidence="8 9">
    <name type="scientific">Candidatus Gallipaludibacter merdavium</name>
    <dbReference type="NCBI Taxonomy" id="2840839"/>
    <lineage>
        <taxon>Bacteria</taxon>
        <taxon>Pseudomonadati</taxon>
        <taxon>Bacteroidota</taxon>
        <taxon>Bacteroidia</taxon>
        <taxon>Bacteroidales</taxon>
        <taxon>Candidatus Gallipaludibacter</taxon>
    </lineage>
</organism>
<dbReference type="InterPro" id="IPR002123">
    <property type="entry name" value="Plipid/glycerol_acylTrfase"/>
</dbReference>
<protein>
    <submittedName>
        <fullName evidence="8">1-acyl-sn-glycerol-3-phosphate acyltransferase</fullName>
    </submittedName>
</protein>
<evidence type="ECO:0000256" key="6">
    <source>
        <dbReference type="SAM" id="Phobius"/>
    </source>
</evidence>
<reference evidence="8" key="1">
    <citation type="submission" date="2020-10" db="EMBL/GenBank/DDBJ databases">
        <authorList>
            <person name="Gilroy R."/>
        </authorList>
    </citation>
    <scope>NUCLEOTIDE SEQUENCE</scope>
    <source>
        <strain evidence="8">G3-3990</strain>
    </source>
</reference>
<dbReference type="CDD" id="cd02440">
    <property type="entry name" value="AdoMet_MTases"/>
    <property type="match status" value="1"/>
</dbReference>
<feature type="transmembrane region" description="Helical" evidence="6">
    <location>
        <begin position="287"/>
        <end position="308"/>
    </location>
</feature>
<keyword evidence="8" id="KW-0012">Acyltransferase</keyword>
<dbReference type="Gene3D" id="1.20.1640.10">
    <property type="entry name" value="Multidrug efflux transporter AcrB transmembrane domain"/>
    <property type="match status" value="2"/>
</dbReference>
<keyword evidence="2" id="KW-1003">Cell membrane</keyword>
<dbReference type="GO" id="GO:0005886">
    <property type="term" value="C:plasma membrane"/>
    <property type="evidence" value="ECO:0007669"/>
    <property type="project" value="UniProtKB-SubCell"/>
</dbReference>
<dbReference type="PANTHER" id="PTHR33406:SF13">
    <property type="entry name" value="MEMBRANE PROTEIN YDFJ"/>
    <property type="match status" value="1"/>
</dbReference>
<feature type="transmembrane region" description="Helical" evidence="6">
    <location>
        <begin position="431"/>
        <end position="447"/>
    </location>
</feature>
<accession>A0A9D9HSY8</accession>
<dbReference type="Gene3D" id="3.40.50.150">
    <property type="entry name" value="Vaccinia Virus protein VP39"/>
    <property type="match status" value="1"/>
</dbReference>
<comment type="subcellular location">
    <subcellularLocation>
        <location evidence="1">Cell membrane</location>
        <topology evidence="1">Multi-pass membrane protein</topology>
    </subcellularLocation>
</comment>
<evidence type="ECO:0000259" key="7">
    <source>
        <dbReference type="SMART" id="SM00563"/>
    </source>
</evidence>
<reference evidence="8" key="2">
    <citation type="journal article" date="2021" name="PeerJ">
        <title>Extensive microbial diversity within the chicken gut microbiome revealed by metagenomics and culture.</title>
        <authorList>
            <person name="Gilroy R."/>
            <person name="Ravi A."/>
            <person name="Getino M."/>
            <person name="Pursley I."/>
            <person name="Horton D.L."/>
            <person name="Alikhan N.F."/>
            <person name="Baker D."/>
            <person name="Gharbi K."/>
            <person name="Hall N."/>
            <person name="Watson M."/>
            <person name="Adriaenssens E.M."/>
            <person name="Foster-Nyarko E."/>
            <person name="Jarju S."/>
            <person name="Secka A."/>
            <person name="Antonio M."/>
            <person name="Oren A."/>
            <person name="Chaudhuri R.R."/>
            <person name="La Ragione R."/>
            <person name="Hildebrand F."/>
            <person name="Pallen M.J."/>
        </authorList>
    </citation>
    <scope>NUCLEOTIDE SEQUENCE</scope>
    <source>
        <strain evidence="8">G3-3990</strain>
    </source>
</reference>
<dbReference type="SUPFAM" id="SSF82866">
    <property type="entry name" value="Multidrug efflux transporter AcrB transmembrane domain"/>
    <property type="match status" value="2"/>
</dbReference>
<dbReference type="SMART" id="SM00563">
    <property type="entry name" value="PlsC"/>
    <property type="match status" value="1"/>
</dbReference>
<dbReference type="GO" id="GO:0016746">
    <property type="term" value="F:acyltransferase activity"/>
    <property type="evidence" value="ECO:0007669"/>
    <property type="project" value="UniProtKB-KW"/>
</dbReference>
<keyword evidence="3 6" id="KW-0812">Transmembrane</keyword>
<dbReference type="Pfam" id="PF01553">
    <property type="entry name" value="Acyltransferase"/>
    <property type="match status" value="1"/>
</dbReference>
<evidence type="ECO:0000256" key="5">
    <source>
        <dbReference type="ARBA" id="ARBA00023136"/>
    </source>
</evidence>
<evidence type="ECO:0000256" key="2">
    <source>
        <dbReference type="ARBA" id="ARBA00022475"/>
    </source>
</evidence>
<feature type="transmembrane region" description="Helical" evidence="6">
    <location>
        <begin position="20"/>
        <end position="39"/>
    </location>
</feature>
<evidence type="ECO:0000313" key="8">
    <source>
        <dbReference type="EMBL" id="MBO8459372.1"/>
    </source>
</evidence>
<evidence type="ECO:0000256" key="3">
    <source>
        <dbReference type="ARBA" id="ARBA00022692"/>
    </source>
</evidence>
<dbReference type="AlphaFoldDB" id="A0A9D9HSY8"/>
<dbReference type="EMBL" id="JADIMG010000035">
    <property type="protein sequence ID" value="MBO8459372.1"/>
    <property type="molecule type" value="Genomic_DNA"/>
</dbReference>
<dbReference type="InterPro" id="IPR041698">
    <property type="entry name" value="Methyltransf_25"/>
</dbReference>
<dbReference type="Pfam" id="PF13649">
    <property type="entry name" value="Methyltransf_25"/>
    <property type="match status" value="1"/>
</dbReference>
<feature type="transmembrane region" description="Helical" evidence="6">
    <location>
        <begin position="652"/>
        <end position="672"/>
    </location>
</feature>
<feature type="transmembrane region" description="Helical" evidence="6">
    <location>
        <begin position="352"/>
        <end position="371"/>
    </location>
</feature>
<feature type="transmembrane region" description="Helical" evidence="6">
    <location>
        <begin position="745"/>
        <end position="763"/>
    </location>
</feature>
<feature type="transmembrane region" description="Helical" evidence="6">
    <location>
        <begin position="678"/>
        <end position="697"/>
    </location>
</feature>
<feature type="transmembrane region" description="Helical" evidence="6">
    <location>
        <begin position="770"/>
        <end position="789"/>
    </location>
</feature>
<feature type="transmembrane region" description="Helical" evidence="6">
    <location>
        <begin position="263"/>
        <end position="281"/>
    </location>
</feature>
<dbReference type="InterPro" id="IPR029063">
    <property type="entry name" value="SAM-dependent_MTases_sf"/>
</dbReference>
<proteinExistence type="predicted"/>
<feature type="transmembrane region" description="Helical" evidence="6">
    <location>
        <begin position="704"/>
        <end position="725"/>
    </location>
</feature>
<feature type="transmembrane region" description="Helical" evidence="6">
    <location>
        <begin position="383"/>
        <end position="403"/>
    </location>
</feature>
<comment type="caution">
    <text evidence="8">The sequence shown here is derived from an EMBL/GenBank/DDBJ whole genome shotgun (WGS) entry which is preliminary data.</text>
</comment>
<dbReference type="InterPro" id="IPR050545">
    <property type="entry name" value="Mycobact_MmpL"/>
</dbReference>
<keyword evidence="8" id="KW-0808">Transferase</keyword>
<feature type="transmembrane region" description="Helical" evidence="6">
    <location>
        <begin position="821"/>
        <end position="843"/>
    </location>
</feature>
<gene>
    <name evidence="8" type="ORF">IAA73_03450</name>
</gene>
<evidence type="ECO:0000256" key="4">
    <source>
        <dbReference type="ARBA" id="ARBA00022989"/>
    </source>
</evidence>
<dbReference type="SUPFAM" id="SSF53335">
    <property type="entry name" value="S-adenosyl-L-methionine-dependent methyltransferases"/>
    <property type="match status" value="1"/>
</dbReference>
<dbReference type="SUPFAM" id="SSF69593">
    <property type="entry name" value="Glycerol-3-phosphate (1)-acyltransferase"/>
    <property type="match status" value="1"/>
</dbReference>
<evidence type="ECO:0000313" key="9">
    <source>
        <dbReference type="Proteomes" id="UP000823641"/>
    </source>
</evidence>
<dbReference type="PANTHER" id="PTHR33406">
    <property type="entry name" value="MEMBRANE PROTEIN MJ1562-RELATED"/>
    <property type="match status" value="1"/>
</dbReference>
<sequence length="1275" mass="145014">MSRLFVYIYYWFANHRKSFYAILCILIGLCAVMASQITFQEDILSFFKGSDDRKNELFQNIQAKDKIIIMLSGAEPDEMIAAAEILEADLESLVEDGLISSINAYADDRVVDNYISFVYDYLPIFLTDSDYVLLENTIREEGINQVVGNVYQQMTSLTGLFTADVLLRDPLNIGTHMLQKIQQFNPGMKYELYNGRLFSEDLSTMLMFVLPAHGMGDTGRNNVLVKHLEEEEKKVEMQGVNMEYIGGPIVAVYNARQIKKDTCLTLGLALVIILTVILLSFKNKWVIPLIMVPPAFGALFSLAVVWLIQGEISAIAIGAGTVVLGISLSYSMHFISHLNYIASTEKIIEELTLPLTIGCFTTIGAFAALIFTSSPLLQDMGLFSVFALIGTTLFCLLFLPQFLRRYDSSTKSRLLLKIEQMVGYRYENNKWVLLVIVLVTVVALFFYRKVQFDDNMMNINYMPQKIVEAEERSVEILGDNSGDVYLITGSSELSGVADEYQRLAALLYDFSREGVVNDVVTVCDFLIPMEEQKRRIVLWNQFWDKNRVSTLAQLKKSAHSYGFTENAFKQFEQMICKEYQVCSYSKIEIENVPVISEWINCSDKMTTVLSRISIDNANKGRIYDEINKLENTAIIDRGYFATRMIEATSNDFNYILLVSSLIVFFALFVSYGRIELTLLTFLPMLISWIIILGLMAILDMKFNIVNIILATFIFGIGDDFSIFIMDGLLQEYKNGKKLLGAHKTAIFFSAFTILVGMGVLIFAKHPALKSIALISVLGLAVVVGVAYTVQPMLFRLLVSSQTEKGEFPYTLGSILNTLHCFLWFLIGCIISQLLIVVLILLPIRRKRKKYVIHVVIYYFSRFILKTGVAIKVVKQNPMNETYRKPALIIANHQSFLDILLLLSTTPKIVMLTKDWVWNSPFFGFIVRYADFHSSDEGYETLTRNLKECMDAGYSVVIFPEGTRSVDCSIQRFHKGAFYLAQQLQADILPMIIYGAGLVTSKRQGFYIKAGTIVVKTMERIPYGDTKFGNTYQEQAKKLRNWYREQYTLLNNEFGRVTNVYFKRALIKNYIYKGPVLEWYMRIKCRMDGYYDFWDRLIPSDAVVTDVGCGYGQMVFMLGLLSPQRKIVGVDYDIKKIEIAQHTFLSKKGNVKFVCADMRTFDFPLSDAILFNDSLHYVDANTQNNILTKALVSLKPHGLIVVKDGDAACEAAHRKTEQTELWSTKIIKFNQTSERLVFVDAQWMHDFAVRNGVAIKVHKCEGNSSETLYILTKEGL</sequence>
<feature type="transmembrane region" description="Helical" evidence="6">
    <location>
        <begin position="850"/>
        <end position="870"/>
    </location>
</feature>
<name>A0A9D9HSY8_9BACT</name>
<keyword evidence="4 6" id="KW-1133">Transmembrane helix</keyword>
<evidence type="ECO:0000256" key="1">
    <source>
        <dbReference type="ARBA" id="ARBA00004651"/>
    </source>
</evidence>
<dbReference type="Proteomes" id="UP000823641">
    <property type="component" value="Unassembled WGS sequence"/>
</dbReference>